<dbReference type="Proteomes" id="UP000756132">
    <property type="component" value="Chromosome 8"/>
</dbReference>
<protein>
    <submittedName>
        <fullName evidence="2">Uncharacterized protein</fullName>
    </submittedName>
</protein>
<organism evidence="2 3">
    <name type="scientific">Passalora fulva</name>
    <name type="common">Tomato leaf mold</name>
    <name type="synonym">Cladosporium fulvum</name>
    <dbReference type="NCBI Taxonomy" id="5499"/>
    <lineage>
        <taxon>Eukaryota</taxon>
        <taxon>Fungi</taxon>
        <taxon>Dikarya</taxon>
        <taxon>Ascomycota</taxon>
        <taxon>Pezizomycotina</taxon>
        <taxon>Dothideomycetes</taxon>
        <taxon>Dothideomycetidae</taxon>
        <taxon>Mycosphaerellales</taxon>
        <taxon>Mycosphaerellaceae</taxon>
        <taxon>Fulvia</taxon>
    </lineage>
</organism>
<keyword evidence="1" id="KW-0472">Membrane</keyword>
<evidence type="ECO:0000256" key="1">
    <source>
        <dbReference type="SAM" id="Phobius"/>
    </source>
</evidence>
<reference evidence="2" key="1">
    <citation type="submission" date="2021-12" db="EMBL/GenBank/DDBJ databases">
        <authorList>
            <person name="Zaccaron A."/>
            <person name="Stergiopoulos I."/>
        </authorList>
    </citation>
    <scope>NUCLEOTIDE SEQUENCE</scope>
    <source>
        <strain evidence="2">Race5_Kim</strain>
    </source>
</reference>
<dbReference type="EMBL" id="CP090170">
    <property type="protein sequence ID" value="UJO20565.1"/>
    <property type="molecule type" value="Genomic_DNA"/>
</dbReference>
<dbReference type="GeneID" id="71991233"/>
<evidence type="ECO:0000313" key="2">
    <source>
        <dbReference type="EMBL" id="UJO20565.1"/>
    </source>
</evidence>
<dbReference type="AlphaFoldDB" id="A0A9Q8PDQ5"/>
<keyword evidence="1" id="KW-1133">Transmembrane helix</keyword>
<dbReference type="KEGG" id="ffu:CLAFUR5_11355"/>
<accession>A0A9Q8PDQ5</accession>
<keyword evidence="1" id="KW-0812">Transmembrane</keyword>
<keyword evidence="3" id="KW-1185">Reference proteome</keyword>
<reference evidence="2" key="2">
    <citation type="journal article" date="2022" name="Microb. Genom.">
        <title>A chromosome-scale genome assembly of the tomato pathogen Cladosporium fulvum reveals a compartmentalized genome architecture and the presence of a dispensable chromosome.</title>
        <authorList>
            <person name="Zaccaron A.Z."/>
            <person name="Chen L.H."/>
            <person name="Samaras A."/>
            <person name="Stergiopoulos I."/>
        </authorList>
    </citation>
    <scope>NUCLEOTIDE SEQUENCE</scope>
    <source>
        <strain evidence="2">Race5_Kim</strain>
    </source>
</reference>
<gene>
    <name evidence="2" type="ORF">CLAFUR5_11355</name>
</gene>
<proteinExistence type="predicted"/>
<dbReference type="RefSeq" id="XP_047764931.1">
    <property type="nucleotide sequence ID" value="XM_047910503.1"/>
</dbReference>
<sequence length="165" mass="19318">MTTIVTNNAPQDQNRTPLLDPSAELRNMIYELVLYDSPIRSEASSIFWDQNDFTCDEQDEAQWLLRKLGEERLQWLRCVKVGELPTKSLSISFDEFYLNKEWLKKMLHYYYFYALSESAIVLPLPVFITKDLDGGWVDIVPEWQWHDLAGHEDLELTEGVVFSHG</sequence>
<name>A0A9Q8PDQ5_PASFU</name>
<feature type="transmembrane region" description="Helical" evidence="1">
    <location>
        <begin position="110"/>
        <end position="128"/>
    </location>
</feature>
<evidence type="ECO:0000313" key="3">
    <source>
        <dbReference type="Proteomes" id="UP000756132"/>
    </source>
</evidence>